<reference evidence="3" key="1">
    <citation type="submission" date="2021-02" db="EMBL/GenBank/DDBJ databases">
        <title>Psilocybe cubensis genome.</title>
        <authorList>
            <person name="Mckernan K.J."/>
            <person name="Crawford S."/>
            <person name="Trippe A."/>
            <person name="Kane L.T."/>
            <person name="Mclaughlin S."/>
        </authorList>
    </citation>
    <scope>NUCLEOTIDE SEQUENCE [LARGE SCALE GENOMIC DNA]</scope>
    <source>
        <strain evidence="3">MGC-MH-2018</strain>
    </source>
</reference>
<accession>A0A8H8CPH4</accession>
<dbReference type="CDD" id="cd20071">
    <property type="entry name" value="SET_SMYD"/>
    <property type="match status" value="1"/>
</dbReference>
<dbReference type="AlphaFoldDB" id="A0A8H8CPH4"/>
<dbReference type="SUPFAM" id="SSF48452">
    <property type="entry name" value="TPR-like"/>
    <property type="match status" value="1"/>
</dbReference>
<dbReference type="PROSITE" id="PS50280">
    <property type="entry name" value="SET"/>
    <property type="match status" value="1"/>
</dbReference>
<protein>
    <recommendedName>
        <fullName evidence="2">SET domain-containing protein</fullName>
    </recommendedName>
</protein>
<evidence type="ECO:0000259" key="2">
    <source>
        <dbReference type="PROSITE" id="PS50280"/>
    </source>
</evidence>
<dbReference type="InterPro" id="IPR001214">
    <property type="entry name" value="SET_dom"/>
</dbReference>
<organism evidence="3">
    <name type="scientific">Psilocybe cubensis</name>
    <name type="common">Psychedelic mushroom</name>
    <name type="synonym">Stropharia cubensis</name>
    <dbReference type="NCBI Taxonomy" id="181762"/>
    <lineage>
        <taxon>Eukaryota</taxon>
        <taxon>Fungi</taxon>
        <taxon>Dikarya</taxon>
        <taxon>Basidiomycota</taxon>
        <taxon>Agaricomycotina</taxon>
        <taxon>Agaricomycetes</taxon>
        <taxon>Agaricomycetidae</taxon>
        <taxon>Agaricales</taxon>
        <taxon>Agaricineae</taxon>
        <taxon>Strophariaceae</taxon>
        <taxon>Psilocybe</taxon>
    </lineage>
</organism>
<feature type="repeat" description="TPR" evidence="1">
    <location>
        <begin position="9"/>
        <end position="42"/>
    </location>
</feature>
<dbReference type="Pfam" id="PF00856">
    <property type="entry name" value="SET"/>
    <property type="match status" value="1"/>
</dbReference>
<dbReference type="PANTHER" id="PTHR47332:SF4">
    <property type="entry name" value="SET DOMAIN-CONTAINING PROTEIN 5"/>
    <property type="match status" value="1"/>
</dbReference>
<dbReference type="PROSITE" id="PS50005">
    <property type="entry name" value="TPR"/>
    <property type="match status" value="1"/>
</dbReference>
<dbReference type="EMBL" id="JAFIQS010000002">
    <property type="protein sequence ID" value="KAG5172099.1"/>
    <property type="molecule type" value="Genomic_DNA"/>
</dbReference>
<evidence type="ECO:0000256" key="1">
    <source>
        <dbReference type="PROSITE-ProRule" id="PRU00339"/>
    </source>
</evidence>
<dbReference type="Gene3D" id="1.25.40.10">
    <property type="entry name" value="Tetratricopeptide repeat domain"/>
    <property type="match status" value="2"/>
</dbReference>
<dbReference type="SMART" id="SM00317">
    <property type="entry name" value="SET"/>
    <property type="match status" value="1"/>
</dbReference>
<dbReference type="InterPro" id="IPR046341">
    <property type="entry name" value="SET_dom_sf"/>
</dbReference>
<name>A0A8H8CPH4_PSICU</name>
<feature type="domain" description="SET" evidence="2">
    <location>
        <begin position="153"/>
        <end position="300"/>
    </location>
</feature>
<gene>
    <name evidence="3" type="ORF">JR316_001593</name>
</gene>
<dbReference type="InterPro" id="IPR053185">
    <property type="entry name" value="SET_domain_protein"/>
</dbReference>
<dbReference type="Gene3D" id="2.170.270.10">
    <property type="entry name" value="SET domain"/>
    <property type="match status" value="1"/>
</dbReference>
<comment type="caution">
    <text evidence="3">The sequence shown here is derived from an EMBL/GenBank/DDBJ whole genome shotgun (WGS) entry which is preliminary data.</text>
</comment>
<evidence type="ECO:0000313" key="3">
    <source>
        <dbReference type="EMBL" id="KAG5172099.1"/>
    </source>
</evidence>
<dbReference type="SUPFAM" id="SSF82199">
    <property type="entry name" value="SET domain"/>
    <property type="match status" value="1"/>
</dbReference>
<dbReference type="SMART" id="SM00028">
    <property type="entry name" value="TPR"/>
    <property type="match status" value="3"/>
</dbReference>
<keyword evidence="1" id="KW-0802">TPR repeat</keyword>
<sequence>MSSRTRVTGEHVKEQGNVAFKLGDYALAKSLYTHAMRFDPKSHIYLLNRPFANLKLRRWEEAVVDASKVLEHSPYNLKALLRRSQAHRELGQWSDAKKDIQTFMAHGGDSQVASKELESITSAQESSPVPTSTQKLEHAMAPLCSEMLVDNHPSFIISNSTSIPKGVGAFATRNLKCGELILSEVPTFTILENLSERAKVASIESEVLSLSPVILNQYLSLHNSHDDCGCDRGNSIIVGIYATNTFTLTDNKAGICMKSSRFNHSCAPNARYSFNERKGQMTVHVLTDIKKGEEIFVMYIMGRGLYGTPSSRRQKVLRQRYHFTCACKICSLPPAEAMMSDSRRERLDVLWNLIPRFTPTQGIQRLKVIVQAVQLMKEEGYHADADDYTNDAGVVCAYHRDWESTKYWTEMTYRIRVEEFGEDSSRAEEVRAAYLDPTSLPMAGMGPYLPFNHIRL</sequence>
<dbReference type="PANTHER" id="PTHR47332">
    <property type="entry name" value="SET DOMAIN-CONTAINING PROTEIN 5"/>
    <property type="match status" value="1"/>
</dbReference>
<proteinExistence type="predicted"/>
<dbReference type="InterPro" id="IPR011990">
    <property type="entry name" value="TPR-like_helical_dom_sf"/>
</dbReference>
<dbReference type="InterPro" id="IPR019734">
    <property type="entry name" value="TPR_rpt"/>
</dbReference>